<dbReference type="OMA" id="KYHEFFD"/>
<evidence type="ECO:0000256" key="8">
    <source>
        <dbReference type="ARBA" id="ARBA00062046"/>
    </source>
</evidence>
<keyword evidence="3 9" id="KW-0963">Cytoplasm</keyword>
<dbReference type="Xenbase" id="XB-GENE-1016729">
    <property type="gene designation" value="nif3l1"/>
</dbReference>
<comment type="function">
    <text evidence="7 9">May function as a transcriptional corepressor through its interaction with COPS2, negatively regulating the expression of genes involved in neuronal differentiation.</text>
</comment>
<evidence type="ECO:0000256" key="1">
    <source>
        <dbReference type="ARBA" id="ARBA00006964"/>
    </source>
</evidence>
<dbReference type="FunFam" id="3.40.1390.30:FF:000004">
    <property type="entry name" value="NIF3-like protein 1"/>
    <property type="match status" value="1"/>
</dbReference>
<feature type="binding site" evidence="10">
    <location>
        <position position="338"/>
    </location>
    <ligand>
        <name>a divalent metal cation</name>
        <dbReference type="ChEBI" id="CHEBI:60240"/>
        <label>1</label>
    </ligand>
</feature>
<evidence type="ECO:0000256" key="2">
    <source>
        <dbReference type="ARBA" id="ARBA00019069"/>
    </source>
</evidence>
<protein>
    <recommendedName>
        <fullName evidence="2 9">NIF3-like protein 1</fullName>
    </recommendedName>
</protein>
<dbReference type="RefSeq" id="XP_012825867.2">
    <property type="nucleotide sequence ID" value="XM_012970413.3"/>
</dbReference>
<dbReference type="GO" id="GO:0046872">
    <property type="term" value="F:metal ion binding"/>
    <property type="evidence" value="ECO:0007669"/>
    <property type="project" value="UniProtKB-KW"/>
</dbReference>
<keyword evidence="6 9" id="KW-0539">Nucleus</keyword>
<evidence type="ECO:0000256" key="9">
    <source>
        <dbReference type="PIRNR" id="PIRNR037490"/>
    </source>
</evidence>
<organism evidence="11">
    <name type="scientific">Xenopus tropicalis</name>
    <name type="common">Western clawed frog</name>
    <name type="synonym">Silurana tropicalis</name>
    <dbReference type="NCBI Taxonomy" id="8364"/>
    <lineage>
        <taxon>Eukaryota</taxon>
        <taxon>Metazoa</taxon>
        <taxon>Chordata</taxon>
        <taxon>Craniata</taxon>
        <taxon>Vertebrata</taxon>
        <taxon>Euteleostomi</taxon>
        <taxon>Amphibia</taxon>
        <taxon>Batrachia</taxon>
        <taxon>Anura</taxon>
        <taxon>Pipoidea</taxon>
        <taxon>Pipidae</taxon>
        <taxon>Xenopodinae</taxon>
        <taxon>Xenopus</taxon>
        <taxon>Silurana</taxon>
    </lineage>
</organism>
<dbReference type="Ensembl" id="ENSXETT00000112555">
    <property type="protein sequence ID" value="ENSXETP00000110493"/>
    <property type="gene ID" value="ENSXETG00000018172"/>
</dbReference>
<dbReference type="Pfam" id="PF01784">
    <property type="entry name" value="DUF34_NIF3"/>
    <property type="match status" value="1"/>
</dbReference>
<evidence type="ECO:0000313" key="14">
    <source>
        <dbReference type="RefSeq" id="XP_012825867.2"/>
    </source>
</evidence>
<evidence type="ECO:0000313" key="16">
    <source>
        <dbReference type="Xenbase" id="XB-GENE-1016729"/>
    </source>
</evidence>
<dbReference type="Ensembl" id="ENSXETT00000061547">
    <property type="protein sequence ID" value="ENSXETP00000060986"/>
    <property type="gene ID" value="ENSXETG00000018172"/>
</dbReference>
<dbReference type="GeneTree" id="ENSGT00390000003590"/>
<evidence type="ECO:0000313" key="13">
    <source>
        <dbReference type="RefSeq" id="XP_012825866.2"/>
    </source>
</evidence>
<evidence type="ECO:0000256" key="10">
    <source>
        <dbReference type="PIRSR" id="PIRSR602678-1"/>
    </source>
</evidence>
<dbReference type="FunFam" id="3.40.1390.30:FF:000001">
    <property type="entry name" value="GTP cyclohydrolase 1 type 2"/>
    <property type="match status" value="1"/>
</dbReference>
<accession>A0A6I8PS93</accession>
<feature type="binding site" evidence="10">
    <location>
        <position position="129"/>
    </location>
    <ligand>
        <name>a divalent metal cation</name>
        <dbReference type="ChEBI" id="CHEBI:60240"/>
        <label>1</label>
    </ligand>
</feature>
<comment type="subunit">
    <text evidence="8 9">Homodimer. Interacts with COPS2. Interacts with THOC7.</text>
</comment>
<dbReference type="GO" id="GO:0005634">
    <property type="term" value="C:nucleus"/>
    <property type="evidence" value="ECO:0007669"/>
    <property type="project" value="UniProtKB-SubCell"/>
</dbReference>
<dbReference type="OrthoDB" id="3345469at2759"/>
<gene>
    <name evidence="11 13 14 15 16" type="primary">nif3l1</name>
</gene>
<dbReference type="PANTHER" id="PTHR13799:SF13">
    <property type="entry name" value="NIF3-LIKE PROTEIN 1"/>
    <property type="match status" value="1"/>
</dbReference>
<feature type="binding site" evidence="10">
    <location>
        <position position="91"/>
    </location>
    <ligand>
        <name>a divalent metal cation</name>
        <dbReference type="ChEBI" id="CHEBI:60240"/>
        <label>1</label>
    </ligand>
</feature>
<keyword evidence="4" id="KW-0597">Phosphoprotein</keyword>
<evidence type="ECO:0000256" key="6">
    <source>
        <dbReference type="ARBA" id="ARBA00023242"/>
    </source>
</evidence>
<keyword evidence="5" id="KW-0007">Acetylation</keyword>
<dbReference type="Proteomes" id="UP000008143">
    <property type="component" value="Chromosome 9"/>
</dbReference>
<dbReference type="CTD" id="60491"/>
<evidence type="ECO:0000256" key="5">
    <source>
        <dbReference type="ARBA" id="ARBA00022990"/>
    </source>
</evidence>
<comment type="subcellular location">
    <subcellularLocation>
        <location evidence="9">Cytoplasm</location>
    </subcellularLocation>
    <subcellularLocation>
        <location evidence="9">Nucleus</location>
    </subcellularLocation>
</comment>
<keyword evidence="12" id="KW-1185">Reference proteome</keyword>
<comment type="similarity">
    <text evidence="1 9">Belongs to the GTP cyclohydrolase I type 2/NIF3 family.</text>
</comment>
<reference evidence="13 14" key="3">
    <citation type="submission" date="2025-04" db="UniProtKB">
        <authorList>
            <consortium name="RefSeq"/>
        </authorList>
    </citation>
    <scope>IDENTIFICATION</scope>
    <source>
        <strain evidence="13 14">Nigerian</strain>
        <tissue evidence="13 14">Liver and blood</tissue>
    </source>
</reference>
<dbReference type="RefSeq" id="XP_012825866.2">
    <property type="nucleotide sequence ID" value="XM_012970412.3"/>
</dbReference>
<evidence type="ECO:0000256" key="4">
    <source>
        <dbReference type="ARBA" id="ARBA00022553"/>
    </source>
</evidence>
<dbReference type="PIRSF" id="PIRSF037490">
    <property type="entry name" value="UCP037490_NIF3_euk"/>
    <property type="match status" value="1"/>
</dbReference>
<dbReference type="InterPro" id="IPR002678">
    <property type="entry name" value="DUF34/NIF3"/>
</dbReference>
<dbReference type="AGR" id="Xenbase:XB-GENE-1016729"/>
<evidence type="ECO:0000256" key="3">
    <source>
        <dbReference type="ARBA" id="ARBA00022490"/>
    </source>
</evidence>
<evidence type="ECO:0000313" key="11">
    <source>
        <dbReference type="Ensembl" id="ENSXETP00000060986"/>
    </source>
</evidence>
<name>A0A6I8PS93_XENTR</name>
<evidence type="ECO:0000313" key="12">
    <source>
        <dbReference type="Proteomes" id="UP000008143"/>
    </source>
</evidence>
<dbReference type="SUPFAM" id="SSF102705">
    <property type="entry name" value="NIF3 (NGG1p interacting factor 3)-like"/>
    <property type="match status" value="1"/>
</dbReference>
<evidence type="ECO:0000313" key="15">
    <source>
        <dbReference type="RefSeq" id="XP_012825868.2"/>
    </source>
</evidence>
<dbReference type="InterPro" id="IPR017222">
    <property type="entry name" value="DUF34/NIF3_animal"/>
</dbReference>
<dbReference type="InterPro" id="IPR036069">
    <property type="entry name" value="DUF34/NIF3_sf"/>
</dbReference>
<dbReference type="GeneID" id="549109"/>
<dbReference type="GO" id="GO:0005737">
    <property type="term" value="C:cytoplasm"/>
    <property type="evidence" value="ECO:0007669"/>
    <property type="project" value="UniProtKB-SubCell"/>
</dbReference>
<proteinExistence type="inferred from homology"/>
<dbReference type="Gene3D" id="3.40.1390.30">
    <property type="entry name" value="NIF3 (NGG1p interacting factor 3)-like"/>
    <property type="match status" value="2"/>
</dbReference>
<sequence>MLLGLAFRHSNHLAHCSRWHPVRSIMDLGSVVSCLNVLTPPALAEGWDNVGLLVEPSPPHQVHKLLLTNDLTEDVLDEAIDTGANMILSYHPPVFKALKRITQKSWKERLVVKALEKRLAVYSPHTSCDALANGVNDWLARALGPSKSVPLRASTSLTYPGGVGHLLEFRLDPAGNIMSRLNGIQGVSVCTSTARHDGDNGTRVSLSCSQNALVEVLSILSEEPQVYNSLQLLTLQKPPLVDTGMGRLCTLSEPVSIAAALERIKKHLHLPHLRLALGRGRTLESSVSMAAVCAGSGSSILSGVPAELYLTGEMSHHDVLDAVAEGRSVVLCEHSNSERGYLQELGGQIRQALEGQVQVVVSQRDRDPLQVV</sequence>
<reference evidence="11" key="2">
    <citation type="submission" date="2020-05" db="UniProtKB">
        <authorList>
            <consortium name="Ensembl"/>
        </authorList>
    </citation>
    <scope>IDENTIFICATION</scope>
</reference>
<dbReference type="Bgee" id="ENSXETG00000018172">
    <property type="expression patterns" value="Expressed in skeletal muscle tissue and 12 other cell types or tissues"/>
</dbReference>
<dbReference type="NCBIfam" id="TIGR00486">
    <property type="entry name" value="YbgI_SA1388"/>
    <property type="match status" value="1"/>
</dbReference>
<feature type="binding site" evidence="10">
    <location>
        <position position="334"/>
    </location>
    <ligand>
        <name>a divalent metal cation</name>
        <dbReference type="ChEBI" id="CHEBI:60240"/>
        <label>1</label>
    </ligand>
</feature>
<dbReference type="AlphaFoldDB" id="A0A6I8PS93"/>
<reference evidence="11" key="1">
    <citation type="journal article" date="2010" name="Science">
        <title>The genome of the Western clawed frog Xenopus tropicalis.</title>
        <authorList>
            <person name="Hellsten U."/>
            <person name="Harland R.M."/>
            <person name="Gilchrist M.J."/>
            <person name="Hendrix D."/>
            <person name="Jurka J."/>
            <person name="Kapitonov V."/>
            <person name="Ovcharenko I."/>
            <person name="Putnam N.H."/>
            <person name="Shu S."/>
            <person name="Taher L."/>
            <person name="Blitz I.L."/>
            <person name="Blumberg B."/>
            <person name="Dichmann D.S."/>
            <person name="Dubchak I."/>
            <person name="Amaya E."/>
            <person name="Detter J.C."/>
            <person name="Fletcher R."/>
            <person name="Gerhard D.S."/>
            <person name="Goodstein D."/>
            <person name="Graves T."/>
            <person name="Grigoriev I.V."/>
            <person name="Grimwood J."/>
            <person name="Kawashima T."/>
            <person name="Lindquist E."/>
            <person name="Lucas S.M."/>
            <person name="Mead P.E."/>
            <person name="Mitros T."/>
            <person name="Ogino H."/>
            <person name="Ohta Y."/>
            <person name="Poliakov A.V."/>
            <person name="Pollet N."/>
            <person name="Robert J."/>
            <person name="Salamov A."/>
            <person name="Sater A.K."/>
            <person name="Schmutz J."/>
            <person name="Terry A."/>
            <person name="Vize P.D."/>
            <person name="Warren W.C."/>
            <person name="Wells D."/>
            <person name="Wills A."/>
            <person name="Wilson R.K."/>
            <person name="Zimmerman L.B."/>
            <person name="Zorn A.M."/>
            <person name="Grainger R."/>
            <person name="Grammer T."/>
            <person name="Khokha M.K."/>
            <person name="Richardson P.M."/>
            <person name="Rokhsar D.S."/>
        </authorList>
    </citation>
    <scope>NUCLEOTIDE SEQUENCE [LARGE SCALE GENOMIC DNA]</scope>
    <source>
        <strain evidence="11">Nigerian</strain>
    </source>
</reference>
<dbReference type="PANTHER" id="PTHR13799">
    <property type="entry name" value="NGG1 INTERACTING FACTOR 3"/>
    <property type="match status" value="1"/>
</dbReference>
<dbReference type="GO" id="GO:0006355">
    <property type="term" value="P:regulation of DNA-templated transcription"/>
    <property type="evidence" value="ECO:0007669"/>
    <property type="project" value="UniProtKB-ARBA"/>
</dbReference>
<keyword evidence="10" id="KW-0479">Metal-binding</keyword>
<dbReference type="RefSeq" id="XP_012825868.2">
    <property type="nucleotide sequence ID" value="XM_012970414.3"/>
</dbReference>
<evidence type="ECO:0000256" key="7">
    <source>
        <dbReference type="ARBA" id="ARBA00059551"/>
    </source>
</evidence>
<dbReference type="DNASU" id="549109"/>